<dbReference type="InParanoid" id="E4WU46"/>
<keyword evidence="1" id="KW-1133">Transmembrane helix</keyword>
<keyword evidence="1" id="KW-0812">Transmembrane</keyword>
<protein>
    <submittedName>
        <fullName evidence="2">Uncharacterized protein</fullName>
    </submittedName>
</protein>
<dbReference type="Proteomes" id="UP000001307">
    <property type="component" value="Unassembled WGS sequence"/>
</dbReference>
<feature type="transmembrane region" description="Helical" evidence="1">
    <location>
        <begin position="12"/>
        <end position="32"/>
    </location>
</feature>
<name>E4WU46_OIKDI</name>
<gene>
    <name evidence="2" type="ORF">GSOID_T00006112001</name>
</gene>
<dbReference type="EMBL" id="FN653016">
    <property type="protein sequence ID" value="CBY07031.1"/>
    <property type="molecule type" value="Genomic_DNA"/>
</dbReference>
<evidence type="ECO:0000313" key="2">
    <source>
        <dbReference type="EMBL" id="CBY07031.1"/>
    </source>
</evidence>
<dbReference type="OrthoDB" id="10298803at2759"/>
<reference evidence="2" key="1">
    <citation type="journal article" date="2010" name="Science">
        <title>Plasticity of animal genome architecture unmasked by rapid evolution of a pelagic tunicate.</title>
        <authorList>
            <person name="Denoeud F."/>
            <person name="Henriet S."/>
            <person name="Mungpakdee S."/>
            <person name="Aury J.M."/>
            <person name="Da Silva C."/>
            <person name="Brinkmann H."/>
            <person name="Mikhaleva J."/>
            <person name="Olsen L.C."/>
            <person name="Jubin C."/>
            <person name="Canestro C."/>
            <person name="Bouquet J.M."/>
            <person name="Danks G."/>
            <person name="Poulain J."/>
            <person name="Campsteijn C."/>
            <person name="Adamski M."/>
            <person name="Cross I."/>
            <person name="Yadetie F."/>
            <person name="Muffato M."/>
            <person name="Louis A."/>
            <person name="Butcher S."/>
            <person name="Tsagkogeorga G."/>
            <person name="Konrad A."/>
            <person name="Singh S."/>
            <person name="Jensen M.F."/>
            <person name="Cong E.H."/>
            <person name="Eikeseth-Otteraa H."/>
            <person name="Noel B."/>
            <person name="Anthouard V."/>
            <person name="Porcel B.M."/>
            <person name="Kachouri-Lafond R."/>
            <person name="Nishino A."/>
            <person name="Ugolini M."/>
            <person name="Chourrout P."/>
            <person name="Nishida H."/>
            <person name="Aasland R."/>
            <person name="Huzurbazar S."/>
            <person name="Westhof E."/>
            <person name="Delsuc F."/>
            <person name="Lehrach H."/>
            <person name="Reinhardt R."/>
            <person name="Weissenbach J."/>
            <person name="Roy S.W."/>
            <person name="Artiguenave F."/>
            <person name="Postlethwait J.H."/>
            <person name="Manak J.R."/>
            <person name="Thompson E.M."/>
            <person name="Jaillon O."/>
            <person name="Du Pasquier L."/>
            <person name="Boudinot P."/>
            <person name="Liberles D.A."/>
            <person name="Volff J.N."/>
            <person name="Philippe H."/>
            <person name="Lenhard B."/>
            <person name="Roest Crollius H."/>
            <person name="Wincker P."/>
            <person name="Chourrout D."/>
        </authorList>
    </citation>
    <scope>NUCLEOTIDE SEQUENCE [LARGE SCALE GENOMIC DNA]</scope>
</reference>
<keyword evidence="1" id="KW-0472">Membrane</keyword>
<accession>E4WU46</accession>
<organism evidence="2">
    <name type="scientific">Oikopleura dioica</name>
    <name type="common">Tunicate</name>
    <dbReference type="NCBI Taxonomy" id="34765"/>
    <lineage>
        <taxon>Eukaryota</taxon>
        <taxon>Metazoa</taxon>
        <taxon>Chordata</taxon>
        <taxon>Tunicata</taxon>
        <taxon>Appendicularia</taxon>
        <taxon>Copelata</taxon>
        <taxon>Oikopleuridae</taxon>
        <taxon>Oikopleura</taxon>
    </lineage>
</organism>
<dbReference type="AlphaFoldDB" id="E4WU46"/>
<evidence type="ECO:0000256" key="1">
    <source>
        <dbReference type="SAM" id="Phobius"/>
    </source>
</evidence>
<keyword evidence="3" id="KW-1185">Reference proteome</keyword>
<sequence>MAKVLHVWEEIVYGLALVVMIIIISWVTAELTHRFRKMRRKQKNKPESIKLLMTRCQSSRTMETVLLNECECKSNYSNT</sequence>
<evidence type="ECO:0000313" key="3">
    <source>
        <dbReference type="Proteomes" id="UP000001307"/>
    </source>
</evidence>
<proteinExistence type="predicted"/>